<dbReference type="GO" id="GO:0003723">
    <property type="term" value="F:RNA binding"/>
    <property type="evidence" value="ECO:0007669"/>
    <property type="project" value="InterPro"/>
</dbReference>
<dbReference type="Gene3D" id="1.25.40.10">
    <property type="entry name" value="Tetratricopeptide repeat domain"/>
    <property type="match status" value="4"/>
</dbReference>
<keyword evidence="1" id="KW-0677">Repeat</keyword>
<dbReference type="EMBL" id="CM018035">
    <property type="protein sequence ID" value="KAA8542420.1"/>
    <property type="molecule type" value="Genomic_DNA"/>
</dbReference>
<evidence type="ECO:0000256" key="1">
    <source>
        <dbReference type="ARBA" id="ARBA00022737"/>
    </source>
</evidence>
<feature type="repeat" description="PPR" evidence="2">
    <location>
        <begin position="292"/>
        <end position="326"/>
    </location>
</feature>
<feature type="repeat" description="PPR" evidence="2">
    <location>
        <begin position="120"/>
        <end position="154"/>
    </location>
</feature>
<dbReference type="PANTHER" id="PTHR24015">
    <property type="entry name" value="OS07G0578800 PROTEIN-RELATED"/>
    <property type="match status" value="1"/>
</dbReference>
<protein>
    <recommendedName>
        <fullName evidence="5">Pentacotripeptide-repeat region of PRORP domain-containing protein</fullName>
    </recommendedName>
</protein>
<dbReference type="FunFam" id="1.25.40.10:FF:000242">
    <property type="entry name" value="Pentatricopeptide repeat-containing protein"/>
    <property type="match status" value="1"/>
</dbReference>
<organism evidence="3 4">
    <name type="scientific">Nyssa sinensis</name>
    <dbReference type="NCBI Taxonomy" id="561372"/>
    <lineage>
        <taxon>Eukaryota</taxon>
        <taxon>Viridiplantae</taxon>
        <taxon>Streptophyta</taxon>
        <taxon>Embryophyta</taxon>
        <taxon>Tracheophyta</taxon>
        <taxon>Spermatophyta</taxon>
        <taxon>Magnoliopsida</taxon>
        <taxon>eudicotyledons</taxon>
        <taxon>Gunneridae</taxon>
        <taxon>Pentapetalae</taxon>
        <taxon>asterids</taxon>
        <taxon>Cornales</taxon>
        <taxon>Nyssaceae</taxon>
        <taxon>Nyssa</taxon>
    </lineage>
</organism>
<dbReference type="PANTHER" id="PTHR24015:SF1672">
    <property type="entry name" value="OS06G0506100 PROTEIN"/>
    <property type="match status" value="1"/>
</dbReference>
<dbReference type="NCBIfam" id="TIGR00756">
    <property type="entry name" value="PPR"/>
    <property type="match status" value="5"/>
</dbReference>
<sequence length="505" mass="56148">MGYACVLFDRISERTVVTVNCMISGYVKKGIFNVGLSLFMRVLAGCFGLVVKPNYVTLVILISGCTEFGELSVGNLLHSYSCKVGLDSKNEVCNTLVDLYAKFGYMGDAARVFNDMTQRDLVSWNTMIMGYSKNNKCAKAFSLFREMRNRNIIFDRVSLISLISAASGCRDLDMGKVVHGYIKRSGIETSISVQTALINMYSRCGLIEFARKIFDELAEENIISWNSMIHGYVECGLNIEALRLFNLIQSRKLKVDEVTMLGLIIACRNSGELYHGILIHSYMESSEHLNGSTGLCNALIDMYAKCGSMTQARALFDKMPRRDVITWTSMIVGHAINGEGEAALFAFRQMGAEKIEPNSVTFIGVLSACDHSGLVDEGQNLYETMHKVYHIEPKIEHCGCMVDMHARAGMLEEAYQFVKKMPVKPNAVVWRMLIHACRVHSQFDLGLSLVSGLRELKMVHGPEDNVTSSNIFAEAGSELRQRLKLRGQAGGSIATFRVLFSGPII</sequence>
<dbReference type="InterPro" id="IPR011990">
    <property type="entry name" value="TPR-like_helical_dom_sf"/>
</dbReference>
<dbReference type="Proteomes" id="UP000325577">
    <property type="component" value="Linkage Group LG12"/>
</dbReference>
<dbReference type="FunFam" id="1.25.40.10:FF:000031">
    <property type="entry name" value="Pentatricopeptide repeat-containing protein mitochondrial"/>
    <property type="match status" value="1"/>
</dbReference>
<accession>A0A5J5BJH9</accession>
<evidence type="ECO:0000313" key="4">
    <source>
        <dbReference type="Proteomes" id="UP000325577"/>
    </source>
</evidence>
<evidence type="ECO:0008006" key="5">
    <source>
        <dbReference type="Google" id="ProtNLM"/>
    </source>
</evidence>
<dbReference type="InterPro" id="IPR002885">
    <property type="entry name" value="PPR_rpt"/>
</dbReference>
<dbReference type="Pfam" id="PF01535">
    <property type="entry name" value="PPR"/>
    <property type="match status" value="2"/>
</dbReference>
<dbReference type="Pfam" id="PF13041">
    <property type="entry name" value="PPR_2"/>
    <property type="match status" value="3"/>
</dbReference>
<evidence type="ECO:0000256" key="2">
    <source>
        <dbReference type="PROSITE-ProRule" id="PRU00708"/>
    </source>
</evidence>
<dbReference type="OrthoDB" id="736185at2759"/>
<keyword evidence="4" id="KW-1185">Reference proteome</keyword>
<feature type="repeat" description="PPR" evidence="2">
    <location>
        <begin position="221"/>
        <end position="255"/>
    </location>
</feature>
<dbReference type="InterPro" id="IPR046960">
    <property type="entry name" value="PPR_At4g14850-like_plant"/>
</dbReference>
<gene>
    <name evidence="3" type="ORF">F0562_023444</name>
</gene>
<name>A0A5J5BJH9_9ASTE</name>
<dbReference type="FunFam" id="1.25.40.10:FF:000073">
    <property type="entry name" value="Pentatricopeptide repeat-containing protein chloroplastic"/>
    <property type="match status" value="1"/>
</dbReference>
<evidence type="ECO:0000313" key="3">
    <source>
        <dbReference type="EMBL" id="KAA8542420.1"/>
    </source>
</evidence>
<dbReference type="GO" id="GO:0009451">
    <property type="term" value="P:RNA modification"/>
    <property type="evidence" value="ECO:0007669"/>
    <property type="project" value="InterPro"/>
</dbReference>
<proteinExistence type="predicted"/>
<dbReference type="AlphaFoldDB" id="A0A5J5BJH9"/>
<dbReference type="PROSITE" id="PS51375">
    <property type="entry name" value="PPR"/>
    <property type="match status" value="3"/>
</dbReference>
<reference evidence="3 4" key="1">
    <citation type="submission" date="2019-09" db="EMBL/GenBank/DDBJ databases">
        <title>A chromosome-level genome assembly of the Chinese tupelo Nyssa sinensis.</title>
        <authorList>
            <person name="Yang X."/>
            <person name="Kang M."/>
            <person name="Yang Y."/>
            <person name="Xiong H."/>
            <person name="Wang M."/>
            <person name="Zhang Z."/>
            <person name="Wang Z."/>
            <person name="Wu H."/>
            <person name="Ma T."/>
            <person name="Liu J."/>
            <person name="Xi Z."/>
        </authorList>
    </citation>
    <scope>NUCLEOTIDE SEQUENCE [LARGE SCALE GENOMIC DNA]</scope>
    <source>
        <strain evidence="3">J267</strain>
        <tissue evidence="3">Leaf</tissue>
    </source>
</reference>